<accession>O58790</accession>
<dbReference type="PIR" id="D71100">
    <property type="entry name" value="D71100"/>
</dbReference>
<name>O58790_PYRHO</name>
<dbReference type="KEGG" id="pho:PH1063"/>
<evidence type="ECO:0000313" key="2">
    <source>
        <dbReference type="EMBL" id="BAA30162.1"/>
    </source>
</evidence>
<keyword evidence="3" id="KW-1185">Reference proteome</keyword>
<feature type="transmembrane region" description="Helical" evidence="1">
    <location>
        <begin position="27"/>
        <end position="47"/>
    </location>
</feature>
<proteinExistence type="predicted"/>
<dbReference type="eggNOG" id="arCOG07137">
    <property type="taxonomic scope" value="Archaea"/>
</dbReference>
<keyword evidence="1" id="KW-1133">Transmembrane helix</keyword>
<dbReference type="EnsemblBacteria" id="BAA30162">
    <property type="protein sequence ID" value="BAA30162"/>
    <property type="gene ID" value="BAA30162"/>
</dbReference>
<keyword evidence="1" id="KW-0472">Membrane</keyword>
<keyword evidence="1" id="KW-0812">Transmembrane</keyword>
<gene>
    <name evidence="2" type="ordered locus">PH1063</name>
</gene>
<evidence type="ECO:0000313" key="3">
    <source>
        <dbReference type="Proteomes" id="UP000000752"/>
    </source>
</evidence>
<dbReference type="AlphaFoldDB" id="O58790"/>
<sequence>MTKTSSGLKIMFRKIKLEVVRMDLSTIFASLLGLFLSLLTTGVYRYYSKPKIHKTVGVVILNPDKVDAKKIPPNLPEGLRRVTNSLEQELVLKLKKDQQKKAMLLIKISIIGIIISTIGLILGQ</sequence>
<organism evidence="2 3">
    <name type="scientific">Pyrococcus horikoshii (strain ATCC 700860 / DSM 12428 / JCM 9974 / NBRC 100139 / OT-3)</name>
    <dbReference type="NCBI Taxonomy" id="70601"/>
    <lineage>
        <taxon>Archaea</taxon>
        <taxon>Methanobacteriati</taxon>
        <taxon>Methanobacteriota</taxon>
        <taxon>Thermococci</taxon>
        <taxon>Thermococcales</taxon>
        <taxon>Thermococcaceae</taxon>
        <taxon>Pyrococcus</taxon>
    </lineage>
</organism>
<feature type="transmembrane region" description="Helical" evidence="1">
    <location>
        <begin position="102"/>
        <end position="122"/>
    </location>
</feature>
<dbReference type="Proteomes" id="UP000000752">
    <property type="component" value="Chromosome"/>
</dbReference>
<dbReference type="EMBL" id="BA000001">
    <property type="protein sequence ID" value="BAA30162.1"/>
    <property type="molecule type" value="Genomic_DNA"/>
</dbReference>
<evidence type="ECO:0000256" key="1">
    <source>
        <dbReference type="SAM" id="Phobius"/>
    </source>
</evidence>
<reference evidence="2 3" key="1">
    <citation type="journal article" date="1998" name="DNA Res.">
        <title>Complete sequence and gene organization of the genome of a hyper-thermophilic archaebacterium, Pyrococcus horikoshii OT3.</title>
        <authorList>
            <person name="Kawarabayasi Y."/>
            <person name="Sawada M."/>
            <person name="Horikawa H."/>
            <person name="Haikawa Y."/>
            <person name="Hino Y."/>
            <person name="Yamamoto S."/>
            <person name="Sekine M."/>
            <person name="Baba S."/>
            <person name="Kosugi H."/>
            <person name="Hosoyama A."/>
            <person name="Nagai Y."/>
            <person name="Sakai M."/>
            <person name="Ogura K."/>
            <person name="Otuka R."/>
            <person name="Nakazawa H."/>
            <person name="Takamiya M."/>
            <person name="Ohfuku Y."/>
            <person name="Funahashi T."/>
            <person name="Tanaka T."/>
            <person name="Kudoh Y."/>
            <person name="Yamazaki J."/>
            <person name="Kushida N."/>
            <person name="Oguchi A."/>
            <person name="Aoki K."/>
            <person name="Nakamura Y."/>
            <person name="Robb T.F."/>
            <person name="Horikoshi K."/>
            <person name="Masuchi Y."/>
            <person name="Shizuya H."/>
            <person name="Kikuchi H."/>
        </authorList>
    </citation>
    <scope>NUCLEOTIDE SEQUENCE [LARGE SCALE GENOMIC DNA]</scope>
    <source>
        <strain evidence="3">ATCC 700860 / DSM 12428 / JCM 9974 / NBRC 100139 / OT-3</strain>
    </source>
</reference>
<protein>
    <submittedName>
        <fullName evidence="2">Uncharacterized protein</fullName>
    </submittedName>
</protein>